<comment type="caution">
    <text evidence="2">The sequence shown here is derived from an EMBL/GenBank/DDBJ whole genome shotgun (WGS) entry which is preliminary data.</text>
</comment>
<name>A0ABP7AMH1_9ACTN</name>
<dbReference type="Gene3D" id="3.40.50.1820">
    <property type="entry name" value="alpha/beta hydrolase"/>
    <property type="match status" value="1"/>
</dbReference>
<dbReference type="PANTHER" id="PTHR40111:SF1">
    <property type="entry name" value="CEPHALOSPORIN-C DEACETYLASE"/>
    <property type="match status" value="1"/>
</dbReference>
<dbReference type="InterPro" id="IPR039069">
    <property type="entry name" value="CE7"/>
</dbReference>
<evidence type="ECO:0000259" key="1">
    <source>
        <dbReference type="Pfam" id="PF05448"/>
    </source>
</evidence>
<reference evidence="3" key="1">
    <citation type="journal article" date="2019" name="Int. J. Syst. Evol. Microbiol.">
        <title>The Global Catalogue of Microorganisms (GCM) 10K type strain sequencing project: providing services to taxonomists for standard genome sequencing and annotation.</title>
        <authorList>
            <consortium name="The Broad Institute Genomics Platform"/>
            <consortium name="The Broad Institute Genome Sequencing Center for Infectious Disease"/>
            <person name="Wu L."/>
            <person name="Ma J."/>
        </authorList>
    </citation>
    <scope>NUCLEOTIDE SEQUENCE [LARGE SCALE GENOMIC DNA]</scope>
    <source>
        <strain evidence="3">JCM 16929</strain>
    </source>
</reference>
<gene>
    <name evidence="2" type="ORF">GCM10022236_42930</name>
</gene>
<dbReference type="InterPro" id="IPR029058">
    <property type="entry name" value="AB_hydrolase_fold"/>
</dbReference>
<protein>
    <submittedName>
        <fullName evidence="2">Acetylxylan esterase</fullName>
    </submittedName>
</protein>
<evidence type="ECO:0000313" key="2">
    <source>
        <dbReference type="EMBL" id="GAA3635777.1"/>
    </source>
</evidence>
<dbReference type="PANTHER" id="PTHR40111">
    <property type="entry name" value="CEPHALOSPORIN-C DEACETYLASE"/>
    <property type="match status" value="1"/>
</dbReference>
<proteinExistence type="predicted"/>
<dbReference type="InterPro" id="IPR008391">
    <property type="entry name" value="AXE1_dom"/>
</dbReference>
<dbReference type="SUPFAM" id="SSF53474">
    <property type="entry name" value="alpha/beta-Hydrolases"/>
    <property type="match status" value="1"/>
</dbReference>
<feature type="domain" description="Acetyl xylan esterase" evidence="1">
    <location>
        <begin position="1"/>
        <end position="335"/>
    </location>
</feature>
<evidence type="ECO:0000313" key="3">
    <source>
        <dbReference type="Proteomes" id="UP001501490"/>
    </source>
</evidence>
<dbReference type="Proteomes" id="UP001501490">
    <property type="component" value="Unassembled WGS sequence"/>
</dbReference>
<organism evidence="2 3">
    <name type="scientific">Microlunatus ginsengisoli</name>
    <dbReference type="NCBI Taxonomy" id="363863"/>
    <lineage>
        <taxon>Bacteria</taxon>
        <taxon>Bacillati</taxon>
        <taxon>Actinomycetota</taxon>
        <taxon>Actinomycetes</taxon>
        <taxon>Propionibacteriales</taxon>
        <taxon>Propionibacteriaceae</taxon>
        <taxon>Microlunatus</taxon>
    </lineage>
</organism>
<accession>A0ABP7AMH1</accession>
<dbReference type="EMBL" id="BAABAB010000039">
    <property type="protein sequence ID" value="GAA3635777.1"/>
    <property type="molecule type" value="Genomic_DNA"/>
</dbReference>
<dbReference type="RefSeq" id="WP_344808431.1">
    <property type="nucleotide sequence ID" value="NZ_BAABAB010000039.1"/>
</dbReference>
<dbReference type="Pfam" id="PF05448">
    <property type="entry name" value="AXE1"/>
    <property type="match status" value="1"/>
</dbReference>
<sequence>MAMFDLPLAELEAYRPEIERPDDLVEFWQRTLAESRAHELELSAELVDNKLALIDTYDVGYSGFGGTSVRAWLHVPAGASGPLPTVVQYRGYSRGRGFPHSNTEFAQAGWATLVMDTRGQGWREGGPAGSDDRSIDGGVSQSPGFMTGGILRPEDYYYRRVYVDALRLVECLAFLPQVDPSRVVLTGGSQGGGITIATAGLAVLPGAELAGVRLLGAAPDVPFLCHFRRAVELTDSHPYREIALYLAGWRDHADAAYRTLSYHDGVNLGRLASCPALFSVALMDLTCPPSTVYAAYNAWGEAAPGGLPAKEIAVYPHNDHEGGEAYQYDRQLDWFGALFAAAVD</sequence>
<keyword evidence="3" id="KW-1185">Reference proteome</keyword>